<organism evidence="2 3">
    <name type="scientific">Candidatus Nitrososphaera evergladensis SR1</name>
    <dbReference type="NCBI Taxonomy" id="1459636"/>
    <lineage>
        <taxon>Archaea</taxon>
        <taxon>Nitrososphaerota</taxon>
        <taxon>Nitrososphaeria</taxon>
        <taxon>Nitrososphaerales</taxon>
        <taxon>Nitrososphaeraceae</taxon>
        <taxon>Nitrososphaera</taxon>
    </lineage>
</organism>
<keyword evidence="1" id="KW-0472">Membrane</keyword>
<feature type="transmembrane region" description="Helical" evidence="1">
    <location>
        <begin position="322"/>
        <end position="342"/>
    </location>
</feature>
<keyword evidence="1" id="KW-1133">Transmembrane helix</keyword>
<feature type="transmembrane region" description="Helical" evidence="1">
    <location>
        <begin position="21"/>
        <end position="38"/>
    </location>
</feature>
<evidence type="ECO:0000256" key="1">
    <source>
        <dbReference type="SAM" id="Phobius"/>
    </source>
</evidence>
<dbReference type="HOGENOM" id="CLU_592656_0_0_2"/>
<gene>
    <name evidence="2" type="ORF">NTE_00465</name>
</gene>
<feature type="transmembrane region" description="Helical" evidence="1">
    <location>
        <begin position="58"/>
        <end position="75"/>
    </location>
</feature>
<dbReference type="RefSeq" id="WP_226987117.1">
    <property type="nucleotide sequence ID" value="NZ_CP007174.1"/>
</dbReference>
<reference evidence="2 3" key="1">
    <citation type="journal article" date="2014" name="PLoS ONE">
        <title>Genome Sequence of Candidatus Nitrososphaera evergladensis from Group I.1b Enriched from Everglades Soil Reveals Novel Genomic Features of the Ammonia-Oxidizing Archaea.</title>
        <authorList>
            <person name="Zhalnina K.V."/>
            <person name="Dias R."/>
            <person name="Leonard M.T."/>
            <person name="Dorr de Quadros P."/>
            <person name="Camargo F.A."/>
            <person name="Drew J.C."/>
            <person name="Farmerie W.G."/>
            <person name="Daroub S.H."/>
            <person name="Triplett E.W."/>
        </authorList>
    </citation>
    <scope>NUCLEOTIDE SEQUENCE [LARGE SCALE GENOMIC DNA]</scope>
    <source>
        <strain evidence="2 3">SR1</strain>
    </source>
</reference>
<feature type="transmembrane region" description="Helical" evidence="1">
    <location>
        <begin position="252"/>
        <end position="273"/>
    </location>
</feature>
<dbReference type="STRING" id="1459636.NTE_00465"/>
<keyword evidence="1" id="KW-0812">Transmembrane</keyword>
<feature type="transmembrane region" description="Helical" evidence="1">
    <location>
        <begin position="285"/>
        <end position="310"/>
    </location>
</feature>
<feature type="transmembrane region" description="Helical" evidence="1">
    <location>
        <begin position="214"/>
        <end position="240"/>
    </location>
</feature>
<dbReference type="GeneID" id="41596340"/>
<keyword evidence="3" id="KW-1185">Reference proteome</keyword>
<dbReference type="Proteomes" id="UP000028194">
    <property type="component" value="Chromosome"/>
</dbReference>
<evidence type="ECO:0000313" key="2">
    <source>
        <dbReference type="EMBL" id="AIF82547.1"/>
    </source>
</evidence>
<protein>
    <submittedName>
        <fullName evidence="2">Uncharacterized protein</fullName>
    </submittedName>
</protein>
<proteinExistence type="predicted"/>
<evidence type="ECO:0000313" key="3">
    <source>
        <dbReference type="Proteomes" id="UP000028194"/>
    </source>
</evidence>
<sequence>MNPEKFSATRSLSGSQGNSSVHSILAVVFIAVLLMDSLLSDLSTFVNQSFSESARVTLFSAIAILAVIFGGRLVLSDTRKIRSEFSSNNILNFASRIMPFIQYSILALLIVITLQMIFTSQYYTYIMITLTGMSWAASIGFMLLMSYKLIQWYRVRRNLLVLLYFVSSALIASVLALGIVPQIVIMTQTSSFSVSSHSSETKPFQANPVDLTGLYVILSVVNWLVIPLSFIIWAATAVMLRHYANSFGPRKYWLMISLPLVSIIIGVTFFLIFQSSVTTVFDPNVIVYTMIAFGGILSEGFLLGFAFIKISKHHRGITQSRLSGYLLLSAKGVTILFVAFFANPSGGSYLPFGIISVSFLCYGTYLFFSGIYSCAITIAGDIRLRQTIRKSLLDESKLLDNIGLADLNHEVERVTTEIVKKHNQTVWQETGIDASIPENDMKDYVNEVAGEIEKIRQRRAR</sequence>
<dbReference type="AlphaFoldDB" id="A0A075MP18"/>
<feature type="transmembrane region" description="Helical" evidence="1">
    <location>
        <begin position="96"/>
        <end position="118"/>
    </location>
</feature>
<feature type="transmembrane region" description="Helical" evidence="1">
    <location>
        <begin position="354"/>
        <end position="380"/>
    </location>
</feature>
<feature type="transmembrane region" description="Helical" evidence="1">
    <location>
        <begin position="159"/>
        <end position="185"/>
    </location>
</feature>
<name>A0A075MP18_9ARCH</name>
<feature type="transmembrane region" description="Helical" evidence="1">
    <location>
        <begin position="124"/>
        <end position="147"/>
    </location>
</feature>
<dbReference type="EMBL" id="CP007174">
    <property type="protein sequence ID" value="AIF82547.1"/>
    <property type="molecule type" value="Genomic_DNA"/>
</dbReference>
<dbReference type="KEGG" id="nev:NTE_00465"/>
<accession>A0A075MP18</accession>